<dbReference type="GO" id="GO:0005829">
    <property type="term" value="C:cytosol"/>
    <property type="evidence" value="ECO:0007669"/>
    <property type="project" value="TreeGrafter"/>
</dbReference>
<gene>
    <name evidence="6" type="ORF">VU00_10263</name>
</gene>
<comment type="similarity">
    <text evidence="1">Belongs to the transferase hexapeptide repeat family.</text>
</comment>
<dbReference type="PANTHER" id="PTHR23416">
    <property type="entry name" value="SIALIC ACID SYNTHASE-RELATED"/>
    <property type="match status" value="1"/>
</dbReference>
<dbReference type="InterPro" id="IPR051159">
    <property type="entry name" value="Hexapeptide_acetyltransf"/>
</dbReference>
<dbReference type="AlphaFoldDB" id="A0A444JCG6"/>
<keyword evidence="2 6" id="KW-0808">Transferase</keyword>
<evidence type="ECO:0000256" key="3">
    <source>
        <dbReference type="ARBA" id="ARBA00022737"/>
    </source>
</evidence>
<dbReference type="InterPro" id="IPR018357">
    <property type="entry name" value="Hexapep_transf_CS"/>
</dbReference>
<protein>
    <submittedName>
        <fullName evidence="6">Acetyltransferase (Isoleucine patch superfamily)</fullName>
    </submittedName>
</protein>
<reference evidence="6 7" key="1">
    <citation type="submission" date="2017-01" db="EMBL/GenBank/DDBJ databases">
        <title>The cable genome- insights into the physiology and evolution of filamentous bacteria capable of sulfide oxidation via long distance electron transfer.</title>
        <authorList>
            <person name="Schreiber L."/>
            <person name="Bjerg J.T."/>
            <person name="Boggild A."/>
            <person name="Van De Vossenberg J."/>
            <person name="Meysman F."/>
            <person name="Nielsen L.P."/>
            <person name="Schramm A."/>
            <person name="Kjeldsen K.U."/>
        </authorList>
    </citation>
    <scope>NUCLEOTIDE SEQUENCE [LARGE SCALE GENOMIC DNA]</scope>
    <source>
        <strain evidence="6">A3</strain>
    </source>
</reference>
<dbReference type="SUPFAM" id="SSF51161">
    <property type="entry name" value="Trimeric LpxA-like enzymes"/>
    <property type="match status" value="2"/>
</dbReference>
<dbReference type="InterPro" id="IPR001451">
    <property type="entry name" value="Hexapep"/>
</dbReference>
<accession>A0A444JCG6</accession>
<keyword evidence="4" id="KW-0012">Acyltransferase</keyword>
<organism evidence="6 7">
    <name type="scientific">Candidatus Electrothrix marina</name>
    <dbReference type="NCBI Taxonomy" id="1859130"/>
    <lineage>
        <taxon>Bacteria</taxon>
        <taxon>Pseudomonadati</taxon>
        <taxon>Thermodesulfobacteriota</taxon>
        <taxon>Desulfobulbia</taxon>
        <taxon>Desulfobulbales</taxon>
        <taxon>Desulfobulbaceae</taxon>
        <taxon>Candidatus Electrothrix</taxon>
    </lineage>
</organism>
<evidence type="ECO:0000256" key="2">
    <source>
        <dbReference type="ARBA" id="ARBA00022679"/>
    </source>
</evidence>
<name>A0A444JCG6_9BACT</name>
<comment type="caution">
    <text evidence="6">The sequence shown here is derived from an EMBL/GenBank/DDBJ whole genome shotgun (WGS) entry which is preliminary data.</text>
</comment>
<keyword evidence="3" id="KW-0677">Repeat</keyword>
<proteinExistence type="inferred from homology"/>
<evidence type="ECO:0000256" key="5">
    <source>
        <dbReference type="SAM" id="Phobius"/>
    </source>
</evidence>
<dbReference type="Pfam" id="PF14602">
    <property type="entry name" value="Hexapep_2"/>
    <property type="match status" value="2"/>
</dbReference>
<evidence type="ECO:0000256" key="4">
    <source>
        <dbReference type="ARBA" id="ARBA00023315"/>
    </source>
</evidence>
<sequence length="236" mass="26714">MFRKFILNIKLRKKWYHQCIYDIVLMARRFRLPFPELFGAFFFHILKIWLVLWRRTKQFFFYEPMFRYRCTSVGKSLYLEVNFPLILGYGSIRVGDNVTIGGNATFIVSYKNKTNPTITIGDDVYIGYASLLSCADKISIGNNVKIAELCRIYDNNNHPIDPAARTRNEPIGAQDISPVVIEDEAWIGARSTILKGVTVGKGAIVAADAVVTKDVRALTVVAGNPAQVVKEIMVKK</sequence>
<feature type="transmembrane region" description="Helical" evidence="5">
    <location>
        <begin position="34"/>
        <end position="53"/>
    </location>
</feature>
<dbReference type="InterPro" id="IPR011004">
    <property type="entry name" value="Trimer_LpxA-like_sf"/>
</dbReference>
<evidence type="ECO:0000313" key="6">
    <source>
        <dbReference type="EMBL" id="RWX50753.1"/>
    </source>
</evidence>
<evidence type="ECO:0000256" key="1">
    <source>
        <dbReference type="ARBA" id="ARBA00007274"/>
    </source>
</evidence>
<dbReference type="PANTHER" id="PTHR23416:SF23">
    <property type="entry name" value="ACETYLTRANSFERASE C18B11.09C-RELATED"/>
    <property type="match status" value="1"/>
</dbReference>
<dbReference type="EMBL" id="MTKR01000026">
    <property type="protein sequence ID" value="RWX50753.1"/>
    <property type="molecule type" value="Genomic_DNA"/>
</dbReference>
<keyword evidence="5" id="KW-0812">Transmembrane</keyword>
<dbReference type="GO" id="GO:0008374">
    <property type="term" value="F:O-acyltransferase activity"/>
    <property type="evidence" value="ECO:0007669"/>
    <property type="project" value="TreeGrafter"/>
</dbReference>
<dbReference type="Gene3D" id="2.160.10.10">
    <property type="entry name" value="Hexapeptide repeat proteins"/>
    <property type="match status" value="1"/>
</dbReference>
<keyword evidence="5" id="KW-1133">Transmembrane helix</keyword>
<dbReference type="CDD" id="cd04647">
    <property type="entry name" value="LbH_MAT_like"/>
    <property type="match status" value="1"/>
</dbReference>
<dbReference type="Proteomes" id="UP000287615">
    <property type="component" value="Unassembled WGS sequence"/>
</dbReference>
<evidence type="ECO:0000313" key="7">
    <source>
        <dbReference type="Proteomes" id="UP000287615"/>
    </source>
</evidence>
<keyword evidence="5" id="KW-0472">Membrane</keyword>
<dbReference type="PROSITE" id="PS00101">
    <property type="entry name" value="HEXAPEP_TRANSFERASES"/>
    <property type="match status" value="1"/>
</dbReference>